<keyword evidence="1" id="KW-0472">Membrane</keyword>
<dbReference type="EMBL" id="JBHSWW010000250">
    <property type="protein sequence ID" value="MFC6754375.1"/>
    <property type="molecule type" value="Genomic_DNA"/>
</dbReference>
<sequence length="75" mass="8425">MTSPRRWFDSLPIERQVLVLALVLDPIGFAVGYLLGPSFGVDPIIEVTRLKPRPEGRGYSRQFLHNPPPMALPDI</sequence>
<feature type="domain" description="DUF8141" evidence="2">
    <location>
        <begin position="4"/>
        <end position="46"/>
    </location>
</feature>
<evidence type="ECO:0000256" key="1">
    <source>
        <dbReference type="SAM" id="Phobius"/>
    </source>
</evidence>
<feature type="transmembrane region" description="Helical" evidence="1">
    <location>
        <begin position="16"/>
        <end position="35"/>
    </location>
</feature>
<keyword evidence="1" id="KW-1133">Transmembrane helix</keyword>
<accession>A0ABD5SGL5</accession>
<dbReference type="Pfam" id="PF26464">
    <property type="entry name" value="DUF8141"/>
    <property type="match status" value="1"/>
</dbReference>
<reference evidence="3 4" key="1">
    <citation type="journal article" date="2019" name="Int. J. Syst. Evol. Microbiol.">
        <title>The Global Catalogue of Microorganisms (GCM) 10K type strain sequencing project: providing services to taxonomists for standard genome sequencing and annotation.</title>
        <authorList>
            <consortium name="The Broad Institute Genomics Platform"/>
            <consortium name="The Broad Institute Genome Sequencing Center for Infectious Disease"/>
            <person name="Wu L."/>
            <person name="Ma J."/>
        </authorList>
    </citation>
    <scope>NUCLEOTIDE SEQUENCE [LARGE SCALE GENOMIC DNA]</scope>
    <source>
        <strain evidence="3 4">CGMCC 1.3239</strain>
    </source>
</reference>
<evidence type="ECO:0000313" key="4">
    <source>
        <dbReference type="Proteomes" id="UP001596442"/>
    </source>
</evidence>
<feature type="non-terminal residue" evidence="3">
    <location>
        <position position="75"/>
    </location>
</feature>
<dbReference type="AlphaFoldDB" id="A0ABD5SGL5"/>
<comment type="caution">
    <text evidence="3">The sequence shown here is derived from an EMBL/GenBank/DDBJ whole genome shotgun (WGS) entry which is preliminary data.</text>
</comment>
<evidence type="ECO:0000313" key="3">
    <source>
        <dbReference type="EMBL" id="MFC6754375.1"/>
    </source>
</evidence>
<dbReference type="Proteomes" id="UP001596442">
    <property type="component" value="Unassembled WGS sequence"/>
</dbReference>
<gene>
    <name evidence="3" type="ORF">ACFQEU_13035</name>
</gene>
<name>A0ABD5SGL5_9EURY</name>
<proteinExistence type="predicted"/>
<keyword evidence="4" id="KW-1185">Reference proteome</keyword>
<evidence type="ECO:0000259" key="2">
    <source>
        <dbReference type="Pfam" id="PF26464"/>
    </source>
</evidence>
<organism evidence="3 4">
    <name type="scientific">Halorubrum tibetense</name>
    <dbReference type="NCBI Taxonomy" id="175631"/>
    <lineage>
        <taxon>Archaea</taxon>
        <taxon>Methanobacteriati</taxon>
        <taxon>Methanobacteriota</taxon>
        <taxon>Stenosarchaea group</taxon>
        <taxon>Halobacteria</taxon>
        <taxon>Halobacteriales</taxon>
        <taxon>Haloferacaceae</taxon>
        <taxon>Halorubrum</taxon>
    </lineage>
</organism>
<keyword evidence="1" id="KW-0812">Transmembrane</keyword>
<dbReference type="InterPro" id="IPR058454">
    <property type="entry name" value="DUF8141"/>
</dbReference>
<protein>
    <recommendedName>
        <fullName evidence="2">DUF8141 domain-containing protein</fullName>
    </recommendedName>
</protein>